<dbReference type="Proteomes" id="UP000683360">
    <property type="component" value="Unassembled WGS sequence"/>
</dbReference>
<comment type="caution">
    <text evidence="3">The sequence shown here is derived from an EMBL/GenBank/DDBJ whole genome shotgun (WGS) entry which is preliminary data.</text>
</comment>
<dbReference type="CDD" id="cd01450">
    <property type="entry name" value="vWFA_subfamily_ECM"/>
    <property type="match status" value="1"/>
</dbReference>
<sequence length="227" mass="24869">MTILSASLLILLVAVTFTESGKRLRFKGKKDVVFILDSSGSVGTADFKEMKNFAKYETYLYKLGKKATQFGLDVFSTTVTTEIKLKDNNRCGRCLRKEINSVNYKGGKTNTFFALDHARFNSFSASYGARTGVPKVAIVMTDGKSQGKDKTCDSAKDLRNSGVTIMVIPIGDKVDKKEIDCMASSKSFILPVKSFAGLRNRVFRNRIAKKVFAVKLPASIGVRGSSG</sequence>
<dbReference type="Gene3D" id="3.40.50.410">
    <property type="entry name" value="von Willebrand factor, type A domain"/>
    <property type="match status" value="1"/>
</dbReference>
<dbReference type="PANTHER" id="PTHR24020:SF20">
    <property type="entry name" value="PH DOMAIN-CONTAINING PROTEIN"/>
    <property type="match status" value="1"/>
</dbReference>
<evidence type="ECO:0000313" key="3">
    <source>
        <dbReference type="EMBL" id="CAG2252733.1"/>
    </source>
</evidence>
<gene>
    <name evidence="3" type="ORF">MEDL_64322</name>
</gene>
<dbReference type="AlphaFoldDB" id="A0A8S3V8A2"/>
<dbReference type="SUPFAM" id="SSF53300">
    <property type="entry name" value="vWA-like"/>
    <property type="match status" value="1"/>
</dbReference>
<evidence type="ECO:0000313" key="4">
    <source>
        <dbReference type="Proteomes" id="UP000683360"/>
    </source>
</evidence>
<dbReference type="PANTHER" id="PTHR24020">
    <property type="entry name" value="COLLAGEN ALPHA"/>
    <property type="match status" value="1"/>
</dbReference>
<feature type="signal peptide" evidence="1">
    <location>
        <begin position="1"/>
        <end position="20"/>
    </location>
</feature>
<organism evidence="3 4">
    <name type="scientific">Mytilus edulis</name>
    <name type="common">Blue mussel</name>
    <dbReference type="NCBI Taxonomy" id="6550"/>
    <lineage>
        <taxon>Eukaryota</taxon>
        <taxon>Metazoa</taxon>
        <taxon>Spiralia</taxon>
        <taxon>Lophotrochozoa</taxon>
        <taxon>Mollusca</taxon>
        <taxon>Bivalvia</taxon>
        <taxon>Autobranchia</taxon>
        <taxon>Pteriomorphia</taxon>
        <taxon>Mytilida</taxon>
        <taxon>Mytiloidea</taxon>
        <taxon>Mytilidae</taxon>
        <taxon>Mytilinae</taxon>
        <taxon>Mytilus</taxon>
    </lineage>
</organism>
<dbReference type="SMART" id="SM00327">
    <property type="entry name" value="VWA"/>
    <property type="match status" value="1"/>
</dbReference>
<dbReference type="InterPro" id="IPR050525">
    <property type="entry name" value="ECM_Assembly_Org"/>
</dbReference>
<name>A0A8S3V8A2_MYTED</name>
<keyword evidence="4" id="KW-1185">Reference proteome</keyword>
<dbReference type="Pfam" id="PF00092">
    <property type="entry name" value="VWA"/>
    <property type="match status" value="1"/>
</dbReference>
<evidence type="ECO:0000256" key="1">
    <source>
        <dbReference type="SAM" id="SignalP"/>
    </source>
</evidence>
<proteinExistence type="predicted"/>
<dbReference type="PRINTS" id="PR00453">
    <property type="entry name" value="VWFADOMAIN"/>
</dbReference>
<protein>
    <submittedName>
        <fullName evidence="3">COL12A</fullName>
    </submittedName>
</protein>
<feature type="domain" description="VWFA" evidence="2">
    <location>
        <begin position="31"/>
        <end position="207"/>
    </location>
</feature>
<accession>A0A8S3V8A2</accession>
<dbReference type="OrthoDB" id="10256829at2759"/>
<dbReference type="PROSITE" id="PS50234">
    <property type="entry name" value="VWFA"/>
    <property type="match status" value="1"/>
</dbReference>
<dbReference type="InterPro" id="IPR036465">
    <property type="entry name" value="vWFA_dom_sf"/>
</dbReference>
<dbReference type="EMBL" id="CAJPWZ010003131">
    <property type="protein sequence ID" value="CAG2252733.1"/>
    <property type="molecule type" value="Genomic_DNA"/>
</dbReference>
<reference evidence="3" key="1">
    <citation type="submission" date="2021-03" db="EMBL/GenBank/DDBJ databases">
        <authorList>
            <person name="Bekaert M."/>
        </authorList>
    </citation>
    <scope>NUCLEOTIDE SEQUENCE</scope>
</reference>
<evidence type="ECO:0000259" key="2">
    <source>
        <dbReference type="PROSITE" id="PS50234"/>
    </source>
</evidence>
<dbReference type="InterPro" id="IPR002035">
    <property type="entry name" value="VWF_A"/>
</dbReference>
<keyword evidence="1" id="KW-0732">Signal</keyword>
<feature type="chain" id="PRO_5035789068" evidence="1">
    <location>
        <begin position="21"/>
        <end position="227"/>
    </location>
</feature>